<feature type="domain" description="Glycoside hydrolase family 5" evidence="5">
    <location>
        <begin position="191"/>
        <end position="376"/>
    </location>
</feature>
<comment type="caution">
    <text evidence="8">The sequence shown here is derived from an EMBL/GenBank/DDBJ whole genome shotgun (WGS) entry which is preliminary data.</text>
</comment>
<feature type="region of interest" description="Disordered" evidence="4">
    <location>
        <begin position="1"/>
        <end position="125"/>
    </location>
</feature>
<dbReference type="EMBL" id="JAAAXW010000031">
    <property type="protein sequence ID" value="KAF9548350.1"/>
    <property type="molecule type" value="Genomic_DNA"/>
</dbReference>
<dbReference type="Pfam" id="PF00150">
    <property type="entry name" value="Cellulase"/>
    <property type="match status" value="1"/>
</dbReference>
<feature type="region of interest" description="Disordered" evidence="4">
    <location>
        <begin position="671"/>
        <end position="691"/>
    </location>
</feature>
<evidence type="ECO:0000259" key="5">
    <source>
        <dbReference type="Pfam" id="PF00150"/>
    </source>
</evidence>
<evidence type="ECO:0000256" key="4">
    <source>
        <dbReference type="SAM" id="MobiDB-lite"/>
    </source>
</evidence>
<dbReference type="GO" id="GO:0000272">
    <property type="term" value="P:polysaccharide catabolic process"/>
    <property type="evidence" value="ECO:0007669"/>
    <property type="project" value="InterPro"/>
</dbReference>
<dbReference type="Pfam" id="PF18564">
    <property type="entry name" value="Glyco_hydro_5_C"/>
    <property type="match status" value="1"/>
</dbReference>
<dbReference type="SUPFAM" id="SSF52047">
    <property type="entry name" value="RNI-like"/>
    <property type="match status" value="1"/>
</dbReference>
<dbReference type="InterPro" id="IPR052066">
    <property type="entry name" value="Glycosphingolipid_Hydrolases"/>
</dbReference>
<dbReference type="PANTHER" id="PTHR31308">
    <property type="match status" value="1"/>
</dbReference>
<proteinExistence type="inferred from homology"/>
<dbReference type="PANTHER" id="PTHR31308:SF5">
    <property type="entry name" value="ERGOSTERYL-BETA-GLUCOSIDASE"/>
    <property type="match status" value="1"/>
</dbReference>
<feature type="compositionally biased region" description="Acidic residues" evidence="4">
    <location>
        <begin position="1071"/>
        <end position="1089"/>
    </location>
</feature>
<dbReference type="SUPFAM" id="SSF52058">
    <property type="entry name" value="L domain-like"/>
    <property type="match status" value="1"/>
</dbReference>
<evidence type="ECO:0000259" key="6">
    <source>
        <dbReference type="Pfam" id="PF18564"/>
    </source>
</evidence>
<gene>
    <name evidence="8" type="ORF">EC957_006846</name>
</gene>
<keyword evidence="2" id="KW-0378">Hydrolase</keyword>
<dbReference type="Pfam" id="PF25372">
    <property type="entry name" value="DUF7885"/>
    <property type="match status" value="1"/>
</dbReference>
<dbReference type="Proteomes" id="UP000723463">
    <property type="component" value="Unassembled WGS sequence"/>
</dbReference>
<feature type="domain" description="Glycoside hydrolase family 5 C-terminal" evidence="6">
    <location>
        <begin position="777"/>
        <end position="921"/>
    </location>
</feature>
<feature type="region of interest" description="Disordered" evidence="4">
    <location>
        <begin position="993"/>
        <end position="1096"/>
    </location>
</feature>
<feature type="compositionally biased region" description="Polar residues" evidence="4">
    <location>
        <begin position="1"/>
        <end position="25"/>
    </location>
</feature>
<keyword evidence="9" id="KW-1185">Reference proteome</keyword>
<dbReference type="GO" id="GO:0050295">
    <property type="term" value="F:steryl-beta-glucosidase activity"/>
    <property type="evidence" value="ECO:0007669"/>
    <property type="project" value="TreeGrafter"/>
</dbReference>
<dbReference type="InterPro" id="IPR018087">
    <property type="entry name" value="Glyco_hydro_5_CS"/>
</dbReference>
<keyword evidence="3" id="KW-0326">Glycosidase</keyword>
<feature type="region of interest" description="Disordered" evidence="4">
    <location>
        <begin position="704"/>
        <end position="735"/>
    </location>
</feature>
<dbReference type="Gene3D" id="3.80.10.10">
    <property type="entry name" value="Ribonuclease Inhibitor"/>
    <property type="match status" value="3"/>
</dbReference>
<dbReference type="InterPro" id="IPR041036">
    <property type="entry name" value="GH5_C"/>
</dbReference>
<feature type="compositionally biased region" description="Low complexity" evidence="4">
    <location>
        <begin position="1118"/>
        <end position="1144"/>
    </location>
</feature>
<dbReference type="Gene3D" id="3.20.20.80">
    <property type="entry name" value="Glycosidases"/>
    <property type="match status" value="1"/>
</dbReference>
<dbReference type="SUPFAM" id="SSF51445">
    <property type="entry name" value="(Trans)glycosidases"/>
    <property type="match status" value="1"/>
</dbReference>
<name>A0A9P6FDG8_9FUNG</name>
<feature type="compositionally biased region" description="Acidic residues" evidence="4">
    <location>
        <begin position="1009"/>
        <end position="1021"/>
    </location>
</feature>
<feature type="region of interest" description="Disordered" evidence="4">
    <location>
        <begin position="1118"/>
        <end position="1167"/>
    </location>
</feature>
<comment type="similarity">
    <text evidence="1">Belongs to the glycosyl hydrolase 5 (cellulase A) family.</text>
</comment>
<evidence type="ECO:0000256" key="2">
    <source>
        <dbReference type="ARBA" id="ARBA00022801"/>
    </source>
</evidence>
<protein>
    <submittedName>
        <fullName evidence="8">Uncharacterized protein</fullName>
    </submittedName>
</protein>
<dbReference type="InterPro" id="IPR017853">
    <property type="entry name" value="GH"/>
</dbReference>
<evidence type="ECO:0000313" key="9">
    <source>
        <dbReference type="Proteomes" id="UP000723463"/>
    </source>
</evidence>
<dbReference type="InterPro" id="IPR006553">
    <property type="entry name" value="Leu-rich_rpt_Cys-con_subtyp"/>
</dbReference>
<dbReference type="SMART" id="SM00367">
    <property type="entry name" value="LRR_CC"/>
    <property type="match status" value="7"/>
</dbReference>
<evidence type="ECO:0000259" key="7">
    <source>
        <dbReference type="Pfam" id="PF25372"/>
    </source>
</evidence>
<sequence length="1640" mass="180567">MPDQTTVIPNSSTKDQTSGMSSPAASPTEDLEDSVLNFRPHHLRPQDLKHADSFSSVSSYENSEVDEDEDEADRDNSSSDPSSPSTLHQAVPRTFTPSASSPLAKSHTRPQEQRPGGGTLLRPAGKAHDWYAGGRVTSHGRWFRDSQNRTLLMRGVNLCGNSKLPTTPNGSTHLNEGFFDHQNVCFLGRPFPRDQADEHFSRLKRWGLTFVRLLVPWEALEHSGPGIYDDKFIDSLIELIGLMPKYGIKCFIDPHQDCWSRFSGGSGAPGWTFEAAGLDLRKFKTTGAAYVHNTNQDAGDSPPMVWPTNYTKLAASTMFTLFWAGDTFAPNKMYKGEPIQQFLQNRYLECYRHLAKRLSHLDALVGFEVMNEPHPGYVGLKDLKRYDFNTNLFFGDSPSALESFALGDGMALPIEVWVKSWPFPTKKERTRIINAGNESAWLDGECLWKQHGVWSVNEKTGKPRLDRPDYFTTDPNTGEKLDFNRFYLDFVNRYSRAIQSVLPSAFIFVGPIPNEPAPVWAPGDHEENIVYAPHWYDLHSIFNKSFDGRITHDVQGLSKGQNVFSATYFGLKGAKKNYHGQLANVLRLGLQNVGSKPCLVGECGIPMDINQRAAFISGDYGYHAKFLDAVLSAMESNLLSFTLWNYNTTNDNTYGDHWNGEDFSIFSLDSPQPSPRIGEGGSPVGGVKPSLRQEAPNFAKEVMKRAAAQQTGDSTLKDDSASDATRGDNDDEEAATIMNDGSLFDRSYFCFDHESTHDDGPDHIEHIGGRALDAVVRPYAAKVAGEPLSSNFDFNTLQYTFRYCNYIETPVPLVHVSNPEQSSRSLGSSSDSLGSSSSENSKDGGSSPTTYLEQSSNLFGHPPEGTVLAFETEVFIPSYHYDDTGLEILVSDGDWRFVKERQTLYYRHKDMEPGAVHTIRIKPRSMLAGGVSSKAIEGSQSTGPVPGNKPESDSNCGSCSIIRNRGAAGTTFVNNVRGPTSALTSFLNERGIRRANPAPAPPVATPPENQDDNEDNDDDEPSSPPNHTASSSSSSTPAPASSSRPTRTARLTRGRNLPARSTIVSQSNEADGVDDDSDSSDSDEDDDSDSDNKDLIPIAISASTARAVRATRSRVAAVTVSSSSLNAVASSSNASSSTAKAKAAASKKRPRKKDDSDDSDDEDFHDITGHITRSNFSHKGRMPQGSNKIVFCSRCRARFTIKAGTTPAVDEDDGGLLCPTCAGTGSPGPSKNALPKAKPVKRARRKAQKAEIECQIPSLQDLCIQKIANSIEDVEAFGDISDLSLDKICRIICRNRSLNADTLQLFLDSRHSELALYDCTDITAVGLQNIAQFCPNLRSLKLKLCGRITNEVMDYYTEHLTKLTSLMLIGPILILEHTYIKLFETVGERFEKFELKGSSRFSFKAIKALCDNCPNITHLRLGDCNLMDDEWLEPIAGLTKLKSLRIRNPEPDKLTTPAVVKLIQVVGSGLEELELKGCNGLTDEVLVDAIRPSCVRVERLNLSGCEELTTEGVETLFKDWSVNPGLAYVNLENCVMLKDEALVAVTEHSGDRLEELNLSGIDELTKDALQTLTRCVNLIELDASWVRAMDDDIMEQLVDAAPRLVKVTVWGDHRLTECCSSRKGLRVIGREGDYVDLRFL</sequence>
<dbReference type="GO" id="GO:1904462">
    <property type="term" value="P:ergosteryl 3-beta-D-glucoside catabolic process"/>
    <property type="evidence" value="ECO:0007669"/>
    <property type="project" value="TreeGrafter"/>
</dbReference>
<dbReference type="PROSITE" id="PS00659">
    <property type="entry name" value="GLYCOSYL_HYDROL_F5"/>
    <property type="match status" value="1"/>
</dbReference>
<accession>A0A9P6FDG8</accession>
<feature type="compositionally biased region" description="Acidic residues" evidence="4">
    <location>
        <begin position="63"/>
        <end position="73"/>
    </location>
</feature>
<evidence type="ECO:0000313" key="8">
    <source>
        <dbReference type="EMBL" id="KAF9548350.1"/>
    </source>
</evidence>
<feature type="region of interest" description="Disordered" evidence="4">
    <location>
        <begin position="818"/>
        <end position="858"/>
    </location>
</feature>
<evidence type="ECO:0000256" key="3">
    <source>
        <dbReference type="ARBA" id="ARBA00023295"/>
    </source>
</evidence>
<dbReference type="InterPro" id="IPR032675">
    <property type="entry name" value="LRR_dom_sf"/>
</dbReference>
<reference evidence="8" key="1">
    <citation type="journal article" date="2020" name="Fungal Divers.">
        <title>Resolving the Mortierellaceae phylogeny through synthesis of multi-gene phylogenetics and phylogenomics.</title>
        <authorList>
            <person name="Vandepol N."/>
            <person name="Liber J."/>
            <person name="Desiro A."/>
            <person name="Na H."/>
            <person name="Kennedy M."/>
            <person name="Barry K."/>
            <person name="Grigoriev I.V."/>
            <person name="Miller A.N."/>
            <person name="O'Donnell K."/>
            <person name="Stajich J.E."/>
            <person name="Bonito G."/>
        </authorList>
    </citation>
    <scope>NUCLEOTIDE SEQUENCE</scope>
    <source>
        <strain evidence="8">NRRL 2591</strain>
    </source>
</reference>
<evidence type="ECO:0000256" key="1">
    <source>
        <dbReference type="ARBA" id="ARBA00005641"/>
    </source>
</evidence>
<dbReference type="InterPro" id="IPR057207">
    <property type="entry name" value="FBXL15_LRR"/>
</dbReference>
<organism evidence="8 9">
    <name type="scientific">Mortierella hygrophila</name>
    <dbReference type="NCBI Taxonomy" id="979708"/>
    <lineage>
        <taxon>Eukaryota</taxon>
        <taxon>Fungi</taxon>
        <taxon>Fungi incertae sedis</taxon>
        <taxon>Mucoromycota</taxon>
        <taxon>Mortierellomycotina</taxon>
        <taxon>Mortierellomycetes</taxon>
        <taxon>Mortierellales</taxon>
        <taxon>Mortierellaceae</taxon>
        <taxon>Mortierella</taxon>
    </lineage>
</organism>
<feature type="region of interest" description="Disordered" evidence="4">
    <location>
        <begin position="933"/>
        <end position="957"/>
    </location>
</feature>
<feature type="compositionally biased region" description="Low complexity" evidence="4">
    <location>
        <begin position="1025"/>
        <end position="1051"/>
    </location>
</feature>
<feature type="domain" description="F-box/LRR-repeat protein 15-like leucin rich repeat" evidence="7">
    <location>
        <begin position="1360"/>
        <end position="1574"/>
    </location>
</feature>
<feature type="compositionally biased region" description="Low complexity" evidence="4">
    <location>
        <begin position="822"/>
        <end position="847"/>
    </location>
</feature>
<feature type="compositionally biased region" description="Basic and acidic residues" evidence="4">
    <location>
        <begin position="715"/>
        <end position="728"/>
    </location>
</feature>
<feature type="compositionally biased region" description="Low complexity" evidence="4">
    <location>
        <begin position="53"/>
        <end position="62"/>
    </location>
</feature>
<feature type="compositionally biased region" description="Polar residues" evidence="4">
    <location>
        <begin position="848"/>
        <end position="858"/>
    </location>
</feature>
<dbReference type="InterPro" id="IPR001547">
    <property type="entry name" value="Glyco_hydro_5"/>
</dbReference>